<dbReference type="Pfam" id="PF02852">
    <property type="entry name" value="Pyr_redox_dim"/>
    <property type="match status" value="1"/>
</dbReference>
<evidence type="ECO:0000259" key="11">
    <source>
        <dbReference type="Pfam" id="PF02852"/>
    </source>
</evidence>
<dbReference type="Proteomes" id="UP000032232">
    <property type="component" value="Unassembled WGS sequence"/>
</dbReference>
<feature type="binding site" evidence="8">
    <location>
        <begin position="156"/>
        <end position="158"/>
    </location>
    <ligand>
        <name>FAD</name>
        <dbReference type="ChEBI" id="CHEBI:57692"/>
    </ligand>
</feature>
<feature type="binding site" evidence="8">
    <location>
        <begin position="193"/>
        <end position="200"/>
    </location>
    <ligand>
        <name>NAD(+)</name>
        <dbReference type="ChEBI" id="CHEBI:57540"/>
    </ligand>
</feature>
<name>A0A0D1EIZ6_9RHOB</name>
<evidence type="ECO:0000256" key="1">
    <source>
        <dbReference type="ARBA" id="ARBA00007532"/>
    </source>
</evidence>
<evidence type="ECO:0000256" key="4">
    <source>
        <dbReference type="ARBA" id="ARBA00022857"/>
    </source>
</evidence>
<evidence type="ECO:0000259" key="12">
    <source>
        <dbReference type="Pfam" id="PF07992"/>
    </source>
</evidence>
<evidence type="ECO:0000256" key="5">
    <source>
        <dbReference type="ARBA" id="ARBA00023002"/>
    </source>
</evidence>
<keyword evidence="3 8" id="KW-0274">FAD</keyword>
<evidence type="ECO:0000256" key="8">
    <source>
        <dbReference type="PIRSR" id="PIRSR000350-3"/>
    </source>
</evidence>
<dbReference type="PRINTS" id="PR00368">
    <property type="entry name" value="FADPNR"/>
</dbReference>
<evidence type="ECO:0000256" key="2">
    <source>
        <dbReference type="ARBA" id="ARBA00022630"/>
    </source>
</evidence>
<keyword evidence="7 10" id="KW-0676">Redox-active center</keyword>
<dbReference type="STRING" id="935700.jaqu_07940"/>
<dbReference type="InterPro" id="IPR023753">
    <property type="entry name" value="FAD/NAD-binding_dom"/>
</dbReference>
<keyword evidence="14" id="KW-1185">Reference proteome</keyword>
<feature type="domain" description="FAD/NAD(P)-binding" evidence="12">
    <location>
        <begin position="23"/>
        <end position="332"/>
    </location>
</feature>
<dbReference type="InterPro" id="IPR036188">
    <property type="entry name" value="FAD/NAD-bd_sf"/>
</dbReference>
<evidence type="ECO:0000313" key="14">
    <source>
        <dbReference type="Proteomes" id="UP000032232"/>
    </source>
</evidence>
<gene>
    <name evidence="13" type="primary">merA</name>
    <name evidence="13" type="ORF">jaqu_07940</name>
</gene>
<reference evidence="13 14" key="1">
    <citation type="submission" date="2015-02" db="EMBL/GenBank/DDBJ databases">
        <title>Genome Sequence of Jannaschia aquimarina DSM28248, a member of the Roseobacter clade.</title>
        <authorList>
            <person name="Voget S."/>
            <person name="Daniel R."/>
        </authorList>
    </citation>
    <scope>NUCLEOTIDE SEQUENCE [LARGE SCALE GENOMIC DNA]</scope>
    <source>
        <strain evidence="13 14">GSW-M26</strain>
    </source>
</reference>
<dbReference type="EC" id="1.16.1.1" evidence="13"/>
<dbReference type="PIRSF" id="PIRSF000350">
    <property type="entry name" value="Mercury_reductase_MerA"/>
    <property type="match status" value="1"/>
</dbReference>
<dbReference type="GO" id="GO:0016152">
    <property type="term" value="F:mercury (II) reductase (NADP+) activity"/>
    <property type="evidence" value="ECO:0007669"/>
    <property type="project" value="UniProtKB-EC"/>
</dbReference>
<dbReference type="Pfam" id="PF07992">
    <property type="entry name" value="Pyr_redox_2"/>
    <property type="match status" value="1"/>
</dbReference>
<evidence type="ECO:0000256" key="9">
    <source>
        <dbReference type="PIRSR" id="PIRSR000350-4"/>
    </source>
</evidence>
<dbReference type="GO" id="GO:0050660">
    <property type="term" value="F:flavin adenine dinucleotide binding"/>
    <property type="evidence" value="ECO:0007669"/>
    <property type="project" value="TreeGrafter"/>
</dbReference>
<dbReference type="InterPro" id="IPR004099">
    <property type="entry name" value="Pyr_nucl-diS_OxRdtase_dimer"/>
</dbReference>
<keyword evidence="5 10" id="KW-0560">Oxidoreductase</keyword>
<feature type="binding site" evidence="8">
    <location>
        <position position="317"/>
    </location>
    <ligand>
        <name>FAD</name>
        <dbReference type="ChEBI" id="CHEBI:57692"/>
    </ligand>
</feature>
<evidence type="ECO:0000256" key="10">
    <source>
        <dbReference type="RuleBase" id="RU003691"/>
    </source>
</evidence>
<evidence type="ECO:0000256" key="7">
    <source>
        <dbReference type="ARBA" id="ARBA00023284"/>
    </source>
</evidence>
<keyword evidence="6" id="KW-1015">Disulfide bond</keyword>
<evidence type="ECO:0000256" key="3">
    <source>
        <dbReference type="ARBA" id="ARBA00022827"/>
    </source>
</evidence>
<sequence length="486" mass="51830">MNALDTTTSTVAEDASMQDIKTDVLVIGAGSGGLSVAYGASQMGADVTLLEGHKMGGDCLNFGCVPSKALIAAGKHAHAMTTGAEFGVTPVAPEIDYAAAKRHVANTIATIAPVDSQERFEGLGVRVIREFGRFAGEDIVEAGPYRIKARRIVIATGSSPFVPPIPGLDAVRHYTNEDIFDLMEKPDHLIVVGGGPIGMEMAQAHVRLGCKVTVIEGAKALGKDDPEMADVVLKRLRAEGVEIVEEAQVEKVSGRDGAITVHTPRGDFTGTHLLMAVGRKANVDKLNLDAAGVKHDRSIEVGADLRTTNKKVYAIGDVAGGLQFTHVAGYHGATVIRPILFGLPAKARTDHIPWATYTDPELAQVGLTEAQAKKEHGIHLEVLRFPYHENDRAIAEGKTEGLIKVMVYKGRPVGVSIAGAQAGELIGLWALVLANKMKISQVAAMVAPYPTLGEISKRAAGQYYVPRLFENETVKKAVRFVQKYLP</sequence>
<dbReference type="PANTHER" id="PTHR43014">
    <property type="entry name" value="MERCURIC REDUCTASE"/>
    <property type="match status" value="1"/>
</dbReference>
<organism evidence="13 14">
    <name type="scientific">Jannaschia aquimarina</name>
    <dbReference type="NCBI Taxonomy" id="935700"/>
    <lineage>
        <taxon>Bacteria</taxon>
        <taxon>Pseudomonadati</taxon>
        <taxon>Pseudomonadota</taxon>
        <taxon>Alphaproteobacteria</taxon>
        <taxon>Rhodobacterales</taxon>
        <taxon>Roseobacteraceae</taxon>
        <taxon>Jannaschia</taxon>
    </lineage>
</organism>
<proteinExistence type="inferred from homology"/>
<feature type="binding site" evidence="8">
    <location>
        <position position="216"/>
    </location>
    <ligand>
        <name>NAD(+)</name>
        <dbReference type="ChEBI" id="CHEBI:57540"/>
    </ligand>
</feature>
<dbReference type="Gene3D" id="3.30.390.30">
    <property type="match status" value="1"/>
</dbReference>
<dbReference type="AlphaFoldDB" id="A0A0D1EIZ6"/>
<dbReference type="InterPro" id="IPR012999">
    <property type="entry name" value="Pyr_OxRdtase_I_AS"/>
</dbReference>
<feature type="domain" description="Pyridine nucleotide-disulphide oxidoreductase dimerisation" evidence="11">
    <location>
        <begin position="352"/>
        <end position="459"/>
    </location>
</feature>
<evidence type="ECO:0000313" key="13">
    <source>
        <dbReference type="EMBL" id="KIT17604.1"/>
    </source>
</evidence>
<dbReference type="PROSITE" id="PS00076">
    <property type="entry name" value="PYRIDINE_REDOX_1"/>
    <property type="match status" value="1"/>
</dbReference>
<dbReference type="GO" id="GO:0003955">
    <property type="term" value="F:NAD(P)H dehydrogenase (quinone) activity"/>
    <property type="evidence" value="ECO:0007669"/>
    <property type="project" value="TreeGrafter"/>
</dbReference>
<accession>A0A0D1EIZ6</accession>
<keyword evidence="4" id="KW-0521">NADP</keyword>
<keyword evidence="8" id="KW-0547">Nucleotide-binding</keyword>
<dbReference type="FunFam" id="3.30.390.30:FF:000001">
    <property type="entry name" value="Dihydrolipoyl dehydrogenase"/>
    <property type="match status" value="1"/>
</dbReference>
<dbReference type="SUPFAM" id="SSF55424">
    <property type="entry name" value="FAD/NAD-linked reductases, dimerisation (C-terminal) domain"/>
    <property type="match status" value="1"/>
</dbReference>
<dbReference type="EMBL" id="JYFE01000017">
    <property type="protein sequence ID" value="KIT17604.1"/>
    <property type="molecule type" value="Genomic_DNA"/>
</dbReference>
<dbReference type="InterPro" id="IPR016156">
    <property type="entry name" value="FAD/NAD-linked_Rdtase_dimer_sf"/>
</dbReference>
<dbReference type="PANTHER" id="PTHR43014:SF4">
    <property type="entry name" value="PYRIDINE NUCLEOTIDE-DISULFIDE OXIDOREDUCTASE RCLA-RELATED"/>
    <property type="match status" value="1"/>
</dbReference>
<keyword evidence="2 10" id="KW-0285">Flavoprotein</keyword>
<comment type="similarity">
    <text evidence="1 10">Belongs to the class-I pyridine nucleotide-disulfide oxidoreductase family.</text>
</comment>
<dbReference type="InterPro" id="IPR001100">
    <property type="entry name" value="Pyr_nuc-diS_OxRdtase"/>
</dbReference>
<keyword evidence="8" id="KW-0520">NAD</keyword>
<comment type="cofactor">
    <cofactor evidence="8">
        <name>FAD</name>
        <dbReference type="ChEBI" id="CHEBI:57692"/>
    </cofactor>
    <text evidence="8">Binds 1 FAD per subunit.</text>
</comment>
<comment type="caution">
    <text evidence="13">The sequence shown here is derived from an EMBL/GenBank/DDBJ whole genome shotgun (WGS) entry which is preliminary data.</text>
</comment>
<protein>
    <submittedName>
        <fullName evidence="13">MerA protein</fullName>
        <ecNumber evidence="13">1.16.1.1</ecNumber>
    </submittedName>
</protein>
<dbReference type="SUPFAM" id="SSF51905">
    <property type="entry name" value="FAD/NAD(P)-binding domain"/>
    <property type="match status" value="1"/>
</dbReference>
<dbReference type="Gene3D" id="3.50.50.60">
    <property type="entry name" value="FAD/NAD(P)-binding domain"/>
    <property type="match status" value="2"/>
</dbReference>
<feature type="binding site" evidence="8">
    <location>
        <position position="278"/>
    </location>
    <ligand>
        <name>NAD(+)</name>
        <dbReference type="ChEBI" id="CHEBI:57540"/>
    </ligand>
</feature>
<evidence type="ECO:0000256" key="6">
    <source>
        <dbReference type="ARBA" id="ARBA00023157"/>
    </source>
</evidence>
<feature type="binding site" evidence="8">
    <location>
        <position position="68"/>
    </location>
    <ligand>
        <name>FAD</name>
        <dbReference type="ChEBI" id="CHEBI:57692"/>
    </ligand>
</feature>
<dbReference type="PATRIC" id="fig|935700.4.peg.837"/>
<dbReference type="PRINTS" id="PR00411">
    <property type="entry name" value="PNDRDTASEI"/>
</dbReference>
<feature type="disulfide bond" description="Redox-active" evidence="9">
    <location>
        <begin position="59"/>
        <end position="64"/>
    </location>
</feature>
<dbReference type="GO" id="GO:0016668">
    <property type="term" value="F:oxidoreductase activity, acting on a sulfur group of donors, NAD(P) as acceptor"/>
    <property type="evidence" value="ECO:0007669"/>
    <property type="project" value="InterPro"/>
</dbReference>
<feature type="binding site" evidence="8">
    <location>
        <position position="132"/>
    </location>
    <ligand>
        <name>FAD</name>
        <dbReference type="ChEBI" id="CHEBI:57692"/>
    </ligand>
</feature>